<evidence type="ECO:0000256" key="6">
    <source>
        <dbReference type="ARBA" id="ARBA00022692"/>
    </source>
</evidence>
<dbReference type="InterPro" id="IPR019598">
    <property type="entry name" value="Universal_stress_protein_B"/>
</dbReference>
<evidence type="ECO:0000256" key="8">
    <source>
        <dbReference type="ARBA" id="ARBA00023136"/>
    </source>
</evidence>
<evidence type="ECO:0000256" key="4">
    <source>
        <dbReference type="ARBA" id="ARBA00022475"/>
    </source>
</evidence>
<evidence type="ECO:0000256" key="2">
    <source>
        <dbReference type="ARBA" id="ARBA00009803"/>
    </source>
</evidence>
<sequence>MTIALQTGCIHIGSMFNTMAFFWAIGLICIVNMLRYFSSLRVLLSILRESDPMLYQSVDGNGFFTAGGQFSKQIRLVRYINSQSYINHHDPDVVSQCERLRKQFILTEILCGVVALCLIVNVI</sequence>
<dbReference type="EMBL" id="FORG01000006">
    <property type="protein sequence ID" value="SFJ22925.1"/>
    <property type="molecule type" value="Genomic_DNA"/>
</dbReference>
<dbReference type="EMBL" id="NITY01000004">
    <property type="protein sequence ID" value="PHM44744.1"/>
    <property type="molecule type" value="Genomic_DNA"/>
</dbReference>
<evidence type="ECO:0000256" key="5">
    <source>
        <dbReference type="ARBA" id="ARBA00022519"/>
    </source>
</evidence>
<keyword evidence="7 9" id="KW-1133">Transmembrane helix</keyword>
<accession>A0A1I3PN58</accession>
<gene>
    <name evidence="11" type="ORF">SAMN05421680_106204</name>
    <name evidence="10" type="ORF">Xmau_01457</name>
</gene>
<keyword evidence="13" id="KW-1185">Reference proteome</keyword>
<keyword evidence="5" id="KW-0997">Cell inner membrane</keyword>
<protein>
    <recommendedName>
        <fullName evidence="3">Universal stress protein B</fullName>
    </recommendedName>
</protein>
<dbReference type="NCBIfam" id="NF003435">
    <property type="entry name" value="PRK04960.1"/>
    <property type="match status" value="1"/>
</dbReference>
<reference evidence="12" key="1">
    <citation type="submission" date="2016-10" db="EMBL/GenBank/DDBJ databases">
        <authorList>
            <person name="Varghese N."/>
            <person name="Submissions S."/>
        </authorList>
    </citation>
    <scope>NUCLEOTIDE SEQUENCE [LARGE SCALE GENOMIC DNA]</scope>
    <source>
        <strain evidence="12">DSM 17908</strain>
    </source>
</reference>
<evidence type="ECO:0000313" key="12">
    <source>
        <dbReference type="Proteomes" id="UP000198919"/>
    </source>
</evidence>
<evidence type="ECO:0000256" key="3">
    <source>
        <dbReference type="ARBA" id="ARBA00021128"/>
    </source>
</evidence>
<evidence type="ECO:0000313" key="13">
    <source>
        <dbReference type="Proteomes" id="UP000224607"/>
    </source>
</evidence>
<dbReference type="Proteomes" id="UP000224607">
    <property type="component" value="Unassembled WGS sequence"/>
</dbReference>
<name>A0A1I3PN58_9GAMM</name>
<reference evidence="11" key="2">
    <citation type="submission" date="2016-10" db="EMBL/GenBank/DDBJ databases">
        <authorList>
            <person name="de Groot N.N."/>
        </authorList>
    </citation>
    <scope>NUCLEOTIDE SEQUENCE [LARGE SCALE GENOMIC DNA]</scope>
    <source>
        <strain evidence="11">DSM 17908</strain>
    </source>
</reference>
<comment type="similarity">
    <text evidence="2">Belongs to the universal stress protein B family.</text>
</comment>
<keyword evidence="6 9" id="KW-0812">Transmembrane</keyword>
<keyword evidence="4" id="KW-1003">Cell membrane</keyword>
<keyword evidence="8 9" id="KW-0472">Membrane</keyword>
<evidence type="ECO:0000256" key="1">
    <source>
        <dbReference type="ARBA" id="ARBA00004429"/>
    </source>
</evidence>
<evidence type="ECO:0000313" key="11">
    <source>
        <dbReference type="EMBL" id="SFJ22925.1"/>
    </source>
</evidence>
<organism evidence="11 12">
    <name type="scientific">Xenorhabdus mauleonii</name>
    <dbReference type="NCBI Taxonomy" id="351675"/>
    <lineage>
        <taxon>Bacteria</taxon>
        <taxon>Pseudomonadati</taxon>
        <taxon>Pseudomonadota</taxon>
        <taxon>Gammaproteobacteria</taxon>
        <taxon>Enterobacterales</taxon>
        <taxon>Morganellaceae</taxon>
        <taxon>Xenorhabdus</taxon>
    </lineage>
</organism>
<proteinExistence type="inferred from homology"/>
<dbReference type="Pfam" id="PF10625">
    <property type="entry name" value="UspB"/>
    <property type="match status" value="1"/>
</dbReference>
<feature type="transmembrane region" description="Helical" evidence="9">
    <location>
        <begin position="20"/>
        <end position="38"/>
    </location>
</feature>
<dbReference type="STRING" id="351675.SAMN05421680_106204"/>
<dbReference type="AlphaFoldDB" id="A0A1I3PN58"/>
<dbReference type="GO" id="GO:0005886">
    <property type="term" value="C:plasma membrane"/>
    <property type="evidence" value="ECO:0007669"/>
    <property type="project" value="UniProtKB-SubCell"/>
</dbReference>
<dbReference type="Proteomes" id="UP000198919">
    <property type="component" value="Unassembled WGS sequence"/>
</dbReference>
<comment type="subcellular location">
    <subcellularLocation>
        <location evidence="1">Cell inner membrane</location>
        <topology evidence="1">Multi-pass membrane protein</topology>
    </subcellularLocation>
</comment>
<evidence type="ECO:0000256" key="7">
    <source>
        <dbReference type="ARBA" id="ARBA00022989"/>
    </source>
</evidence>
<evidence type="ECO:0000313" key="10">
    <source>
        <dbReference type="EMBL" id="PHM44744.1"/>
    </source>
</evidence>
<evidence type="ECO:0000256" key="9">
    <source>
        <dbReference type="SAM" id="Phobius"/>
    </source>
</evidence>
<reference evidence="10 13" key="3">
    <citation type="journal article" date="2017" name="Nat. Microbiol.">
        <title>Natural product diversity associated with the nematode symbionts Photorhabdus and Xenorhabdus.</title>
        <authorList>
            <person name="Tobias N.J."/>
            <person name="Wolff H."/>
            <person name="Djahanschiri B."/>
            <person name="Grundmann F."/>
            <person name="Kronenwerth M."/>
            <person name="Shi Y.M."/>
            <person name="Simonyi S."/>
            <person name="Grun P."/>
            <person name="Shapiro-Ilan D."/>
            <person name="Pidot S.J."/>
            <person name="Stinear T.P."/>
            <person name="Ebersberger I."/>
            <person name="Bode H.B."/>
        </authorList>
    </citation>
    <scope>NUCLEOTIDE SEQUENCE [LARGE SCALE GENOMIC DNA]</scope>
    <source>
        <strain evidence="10 13">DSM 17908</strain>
    </source>
</reference>